<reference evidence="2" key="1">
    <citation type="submission" date="2019-02" db="EMBL/GenBank/DDBJ databases">
        <authorList>
            <person name="Li S.-H."/>
        </authorList>
    </citation>
    <scope>NUCLEOTIDE SEQUENCE</scope>
    <source>
        <strain evidence="2">IMCC11814</strain>
    </source>
</reference>
<dbReference type="RefSeq" id="WP_279250478.1">
    <property type="nucleotide sequence ID" value="NZ_SHNO01000001.1"/>
</dbReference>
<dbReference type="EMBL" id="SHNO01000001">
    <property type="protein sequence ID" value="MCX2978788.1"/>
    <property type="molecule type" value="Genomic_DNA"/>
</dbReference>
<evidence type="ECO:0000313" key="3">
    <source>
        <dbReference type="Proteomes" id="UP001143304"/>
    </source>
</evidence>
<protein>
    <recommendedName>
        <fullName evidence="4">GSCFA domain-containing protein</fullName>
    </recommendedName>
</protein>
<gene>
    <name evidence="2" type="ORF">EYC82_15580</name>
</gene>
<accession>A0ABT3T918</accession>
<comment type="caution">
    <text evidence="2">The sequence shown here is derived from an EMBL/GenBank/DDBJ whole genome shotgun (WGS) entry which is preliminary data.</text>
</comment>
<proteinExistence type="predicted"/>
<dbReference type="Proteomes" id="UP001143304">
    <property type="component" value="Unassembled WGS sequence"/>
</dbReference>
<name>A0ABT3T918_9GAMM</name>
<evidence type="ECO:0000313" key="2">
    <source>
        <dbReference type="EMBL" id="MCX2978788.1"/>
    </source>
</evidence>
<feature type="compositionally biased region" description="Basic and acidic residues" evidence="1">
    <location>
        <begin position="274"/>
        <end position="283"/>
    </location>
</feature>
<evidence type="ECO:0000256" key="1">
    <source>
        <dbReference type="SAM" id="MobiDB-lite"/>
    </source>
</evidence>
<sequence>MTVYEMKRFIELAQATGPLESLLIGVDFEAFIRNKHKTAKGFEEARMARRSKDLNSAPFLLQRAKDAADSLFSLPSFVRSLSAFTGSAKLTRRYYKDGSWQITSNIFTGRQGFQYIGDSTILAISKEKLSLDENMERFADILRFVHKENIDTKIFITPEHVFLIDLWTRLGYGDMWNDFHHRLMEVNQLVAKEMNAQPFPLYAYNNLPNIVDEPIMGARDAKNSFFTDGVHPRQALGDKMSASVWSQEGDFGTPLTAQNIEAYLESVDSLRRGFENSHSESNSRLRRAITSAVAQ</sequence>
<feature type="region of interest" description="Disordered" evidence="1">
    <location>
        <begin position="274"/>
        <end position="295"/>
    </location>
</feature>
<evidence type="ECO:0008006" key="4">
    <source>
        <dbReference type="Google" id="ProtNLM"/>
    </source>
</evidence>
<organism evidence="2 3">
    <name type="scientific">Candidatus Marimicrobium litorale</name>
    <dbReference type="NCBI Taxonomy" id="2518991"/>
    <lineage>
        <taxon>Bacteria</taxon>
        <taxon>Pseudomonadati</taxon>
        <taxon>Pseudomonadota</taxon>
        <taxon>Gammaproteobacteria</taxon>
        <taxon>Cellvibrionales</taxon>
        <taxon>Halieaceae</taxon>
        <taxon>Marimicrobium</taxon>
    </lineage>
</organism>
<keyword evidence="3" id="KW-1185">Reference proteome</keyword>